<comment type="cofactor">
    <cofactor evidence="1">
        <name>thiamine diphosphate</name>
        <dbReference type="ChEBI" id="CHEBI:58937"/>
    </cofactor>
</comment>
<evidence type="ECO:0000259" key="4">
    <source>
        <dbReference type="Pfam" id="PF00456"/>
    </source>
</evidence>
<dbReference type="InterPro" id="IPR029061">
    <property type="entry name" value="THDP-binding"/>
</dbReference>
<dbReference type="PANTHER" id="PTHR47514">
    <property type="entry name" value="TRANSKETOLASE N-TERMINAL SECTION-RELATED"/>
    <property type="match status" value="1"/>
</dbReference>
<dbReference type="Pfam" id="PF00456">
    <property type="entry name" value="Transketolase_N"/>
    <property type="match status" value="1"/>
</dbReference>
<evidence type="ECO:0000256" key="1">
    <source>
        <dbReference type="ARBA" id="ARBA00001964"/>
    </source>
</evidence>
<accession>A0A1F5V459</accession>
<feature type="domain" description="Transketolase N-terminal" evidence="4">
    <location>
        <begin position="6"/>
        <end position="274"/>
    </location>
</feature>
<dbReference type="CDD" id="cd02012">
    <property type="entry name" value="TPP_TK"/>
    <property type="match status" value="1"/>
</dbReference>
<dbReference type="SUPFAM" id="SSF52518">
    <property type="entry name" value="Thiamin diphosphate-binding fold (THDP-binding)"/>
    <property type="match status" value="1"/>
</dbReference>
<proteinExistence type="inferred from homology"/>
<dbReference type="Proteomes" id="UP000179157">
    <property type="component" value="Unassembled WGS sequence"/>
</dbReference>
<comment type="similarity">
    <text evidence="2">Belongs to the transketolase family.</text>
</comment>
<dbReference type="InterPro" id="IPR005474">
    <property type="entry name" value="Transketolase_N"/>
</dbReference>
<dbReference type="STRING" id="1817864.A2Z21_05435"/>
<sequence>MDIREKKRLANKLRQIALRLVYEAQSGHLGGSYSAAEILVELYFEQMRYDRKRPDSLENDIFVLDKGHVTPGFYAAQSLAGLLPGDMLKTYRRIDPKTPPGEQMGTLQGHPKFWPKRGIWFSTGSLGTGISQAIGMAIAERMAGRKTHVYLLVSDGGMQEGITWEAARNAAYHKLDNLTAVLDLNWLQNDDFVFKTTELLPVGDKWKSFGWEVVGSEIPFPERNGTSLSGHDFEWLSQAFQKAKSARGKPAILLANTVKGKGVPEIENDPDWHAKSPTREQYEKWLATLQAEASIL</sequence>
<dbReference type="AlphaFoldDB" id="A0A1F5V459"/>
<protein>
    <recommendedName>
        <fullName evidence="4">Transketolase N-terminal domain-containing protein</fullName>
    </recommendedName>
</protein>
<gene>
    <name evidence="5" type="ORF">A2Z21_05435</name>
</gene>
<evidence type="ECO:0000313" key="5">
    <source>
        <dbReference type="EMBL" id="OGF57691.1"/>
    </source>
</evidence>
<name>A0A1F5V459_FRAXR</name>
<evidence type="ECO:0000256" key="3">
    <source>
        <dbReference type="ARBA" id="ARBA00023052"/>
    </source>
</evidence>
<dbReference type="EMBL" id="MFGX01000006">
    <property type="protein sequence ID" value="OGF57691.1"/>
    <property type="molecule type" value="Genomic_DNA"/>
</dbReference>
<dbReference type="PANTHER" id="PTHR47514:SF1">
    <property type="entry name" value="TRANSKETOLASE N-TERMINAL SECTION-RELATED"/>
    <property type="match status" value="1"/>
</dbReference>
<comment type="caution">
    <text evidence="5">The sequence shown here is derived from an EMBL/GenBank/DDBJ whole genome shotgun (WGS) entry which is preliminary data.</text>
</comment>
<evidence type="ECO:0000256" key="2">
    <source>
        <dbReference type="ARBA" id="ARBA00007131"/>
    </source>
</evidence>
<keyword evidence="3" id="KW-0786">Thiamine pyrophosphate</keyword>
<dbReference type="Gene3D" id="3.40.50.970">
    <property type="match status" value="1"/>
</dbReference>
<reference evidence="5 6" key="1">
    <citation type="journal article" date="2016" name="Nat. Commun.">
        <title>Thousands of microbial genomes shed light on interconnected biogeochemical processes in an aquifer system.</title>
        <authorList>
            <person name="Anantharaman K."/>
            <person name="Brown C.T."/>
            <person name="Hug L.A."/>
            <person name="Sharon I."/>
            <person name="Castelle C.J."/>
            <person name="Probst A.J."/>
            <person name="Thomas B.C."/>
            <person name="Singh A."/>
            <person name="Wilkins M.J."/>
            <person name="Karaoz U."/>
            <person name="Brodie E.L."/>
            <person name="Williams K.H."/>
            <person name="Hubbard S.S."/>
            <person name="Banfield J.F."/>
        </authorList>
    </citation>
    <scope>NUCLEOTIDE SEQUENCE [LARGE SCALE GENOMIC DNA]</scope>
    <source>
        <strain evidence="6">RBG_16_55_9</strain>
    </source>
</reference>
<organism evidence="5 6">
    <name type="scientific">Fraserbacteria sp. (strain RBG_16_55_9)</name>
    <dbReference type="NCBI Taxonomy" id="1817864"/>
    <lineage>
        <taxon>Bacteria</taxon>
        <taxon>Candidatus Fraseribacteriota</taxon>
    </lineage>
</organism>
<evidence type="ECO:0000313" key="6">
    <source>
        <dbReference type="Proteomes" id="UP000179157"/>
    </source>
</evidence>